<dbReference type="InterPro" id="IPR016024">
    <property type="entry name" value="ARM-type_fold"/>
</dbReference>
<evidence type="ECO:0000259" key="5">
    <source>
        <dbReference type="Pfam" id="PF01602"/>
    </source>
</evidence>
<accession>A0A1R2BMS8</accession>
<comment type="subcellular location">
    <subcellularLocation>
        <location evidence="1">Endomembrane system</location>
    </subcellularLocation>
</comment>
<dbReference type="InterPro" id="IPR011989">
    <property type="entry name" value="ARM-like"/>
</dbReference>
<dbReference type="SUPFAM" id="SSF48371">
    <property type="entry name" value="ARM repeat"/>
    <property type="match status" value="1"/>
</dbReference>
<dbReference type="InterPro" id="IPR002553">
    <property type="entry name" value="Clathrin/coatomer_adapt-like_N"/>
</dbReference>
<evidence type="ECO:0000256" key="3">
    <source>
        <dbReference type="ARBA" id="ARBA00022927"/>
    </source>
</evidence>
<evidence type="ECO:0000256" key="1">
    <source>
        <dbReference type="ARBA" id="ARBA00004308"/>
    </source>
</evidence>
<evidence type="ECO:0000256" key="2">
    <source>
        <dbReference type="ARBA" id="ARBA00022448"/>
    </source>
</evidence>
<keyword evidence="3" id="KW-0653">Protein transport</keyword>
<dbReference type="InterPro" id="IPR050840">
    <property type="entry name" value="Adaptor_Complx_Large_Subunit"/>
</dbReference>
<proteinExistence type="predicted"/>
<protein>
    <recommendedName>
        <fullName evidence="5">Clathrin/coatomer adaptor adaptin-like N-terminal domain-containing protein</fullName>
    </recommendedName>
</protein>
<dbReference type="Gene3D" id="1.25.10.10">
    <property type="entry name" value="Leucine-rich Repeat Variant"/>
    <property type="match status" value="1"/>
</dbReference>
<name>A0A1R2BMS8_9CILI</name>
<dbReference type="Proteomes" id="UP000187209">
    <property type="component" value="Unassembled WGS sequence"/>
</dbReference>
<dbReference type="PANTHER" id="PTHR22780">
    <property type="entry name" value="ADAPTIN, ALPHA/GAMMA/EPSILON"/>
    <property type="match status" value="1"/>
</dbReference>
<evidence type="ECO:0000256" key="4">
    <source>
        <dbReference type="ARBA" id="ARBA00023136"/>
    </source>
</evidence>
<dbReference type="EMBL" id="MPUH01000540">
    <property type="protein sequence ID" value="OMJ78072.1"/>
    <property type="molecule type" value="Genomic_DNA"/>
</dbReference>
<keyword evidence="7" id="KW-1185">Reference proteome</keyword>
<dbReference type="GO" id="GO:0016192">
    <property type="term" value="P:vesicle-mediated transport"/>
    <property type="evidence" value="ECO:0007669"/>
    <property type="project" value="InterPro"/>
</dbReference>
<dbReference type="Pfam" id="PF01602">
    <property type="entry name" value="Adaptin_N"/>
    <property type="match status" value="1"/>
</dbReference>
<comment type="caution">
    <text evidence="6">The sequence shown here is derived from an EMBL/GenBank/DDBJ whole genome shotgun (WGS) entry which is preliminary data.</text>
</comment>
<keyword evidence="2" id="KW-0813">Transport</keyword>
<evidence type="ECO:0000313" key="6">
    <source>
        <dbReference type="EMBL" id="OMJ78072.1"/>
    </source>
</evidence>
<dbReference type="GO" id="GO:0030117">
    <property type="term" value="C:membrane coat"/>
    <property type="evidence" value="ECO:0007669"/>
    <property type="project" value="InterPro"/>
</dbReference>
<organism evidence="6 7">
    <name type="scientific">Stentor coeruleus</name>
    <dbReference type="NCBI Taxonomy" id="5963"/>
    <lineage>
        <taxon>Eukaryota</taxon>
        <taxon>Sar</taxon>
        <taxon>Alveolata</taxon>
        <taxon>Ciliophora</taxon>
        <taxon>Postciliodesmatophora</taxon>
        <taxon>Heterotrichea</taxon>
        <taxon>Heterotrichida</taxon>
        <taxon>Stentoridae</taxon>
        <taxon>Stentor</taxon>
    </lineage>
</organism>
<evidence type="ECO:0000313" key="7">
    <source>
        <dbReference type="Proteomes" id="UP000187209"/>
    </source>
</evidence>
<dbReference type="GO" id="GO:0006886">
    <property type="term" value="P:intracellular protein transport"/>
    <property type="evidence" value="ECO:0007669"/>
    <property type="project" value="InterPro"/>
</dbReference>
<feature type="domain" description="Clathrin/coatomer adaptor adaptin-like N-terminal" evidence="5">
    <location>
        <begin position="23"/>
        <end position="547"/>
    </location>
</feature>
<gene>
    <name evidence="6" type="ORF">SteCoe_22180</name>
</gene>
<sequence>MKRDKGLKRLILDIRKSKTAAEERKIIEQEKANIRADIGNIKLKDYYKCLNVSKLILIDMLGHDSSFAYFECIKLACSENFTHKRIGYLGISCLCTKTSDILLLCTCQIKKDLNSDNPQIISIALLAGASIGNADILMALQPDILMLFNHREIYIRCRAIGAAISLVRACPETISDVLSQINETMMESSGTVFRSIIVLFTEILQISSSYKESLSYYLNLTCTHLIRIIQHKGVEGILDPMTIVYLLKFLRYYAHEVSGDSERSLLEVSKNITASTKNSVKYQIASVFMRCKNANLTRLGNNIIQSFLNSPSSNLKFCGLKLCNKIAEWNPKKVTVNLDLQGHLNDTNHEVRDLALSLSFRLLNQENVQTMLKSYLNCLMSVDIKLHQSIVGKISDALATFEVDPVWYLDTAIRVSILANQVPESMIFNCVNLIRNHVEIQEYSAKKLFYAMNSGFKQESLMNLAFWAIGEYPETLDSNELDKFIENLINETYQTLNIYYITNMIFKVGMKRPEIKGSCTYALNHFSFYEDLEIQQRACEYLVILGDYSNTVFKDLLTQNQIKP</sequence>
<dbReference type="GO" id="GO:0012505">
    <property type="term" value="C:endomembrane system"/>
    <property type="evidence" value="ECO:0007669"/>
    <property type="project" value="UniProtKB-SubCell"/>
</dbReference>
<dbReference type="OrthoDB" id="28053at2759"/>
<dbReference type="AlphaFoldDB" id="A0A1R2BMS8"/>
<keyword evidence="4" id="KW-0472">Membrane</keyword>
<reference evidence="6 7" key="1">
    <citation type="submission" date="2016-11" db="EMBL/GenBank/DDBJ databases">
        <title>The macronuclear genome of Stentor coeruleus: a giant cell with tiny introns.</title>
        <authorList>
            <person name="Slabodnick M."/>
            <person name="Ruby J.G."/>
            <person name="Reiff S.B."/>
            <person name="Swart E.C."/>
            <person name="Gosai S."/>
            <person name="Prabakaran S."/>
            <person name="Witkowska E."/>
            <person name="Larue G.E."/>
            <person name="Fisher S."/>
            <person name="Freeman R.M."/>
            <person name="Gunawardena J."/>
            <person name="Chu W."/>
            <person name="Stover N.A."/>
            <person name="Gregory B.D."/>
            <person name="Nowacki M."/>
            <person name="Derisi J."/>
            <person name="Roy S.W."/>
            <person name="Marshall W.F."/>
            <person name="Sood P."/>
        </authorList>
    </citation>
    <scope>NUCLEOTIDE SEQUENCE [LARGE SCALE GENOMIC DNA]</scope>
    <source>
        <strain evidence="6">WM001</strain>
    </source>
</reference>